<dbReference type="PRINTS" id="PR00719">
    <property type="entry name" value="LMWPTPASE"/>
</dbReference>
<evidence type="ECO:0000256" key="2">
    <source>
        <dbReference type="ARBA" id="ARBA00022801"/>
    </source>
</evidence>
<dbReference type="EMBL" id="UINC01047918">
    <property type="protein sequence ID" value="SVB57802.1"/>
    <property type="molecule type" value="Genomic_DNA"/>
</dbReference>
<evidence type="ECO:0000256" key="3">
    <source>
        <dbReference type="ARBA" id="ARBA00022849"/>
    </source>
</evidence>
<keyword evidence="2" id="KW-0378">Hydrolase</keyword>
<protein>
    <recommendedName>
        <fullName evidence="4">Phosphotyrosine protein phosphatase I domain-containing protein</fullName>
    </recommendedName>
</protein>
<dbReference type="InterPro" id="IPR023485">
    <property type="entry name" value="Ptyr_pPase"/>
</dbReference>
<dbReference type="PANTHER" id="PTHR43428:SF1">
    <property type="entry name" value="ARSENATE REDUCTASE"/>
    <property type="match status" value="1"/>
</dbReference>
<dbReference type="SMART" id="SM00226">
    <property type="entry name" value="LMWPc"/>
    <property type="match status" value="1"/>
</dbReference>
<organism evidence="5">
    <name type="scientific">marine metagenome</name>
    <dbReference type="NCBI Taxonomy" id="408172"/>
    <lineage>
        <taxon>unclassified sequences</taxon>
        <taxon>metagenomes</taxon>
        <taxon>ecological metagenomes</taxon>
    </lineage>
</organism>
<proteinExistence type="inferred from homology"/>
<accession>A0A382F590</accession>
<evidence type="ECO:0000259" key="4">
    <source>
        <dbReference type="SMART" id="SM00226"/>
    </source>
</evidence>
<dbReference type="SUPFAM" id="SSF52788">
    <property type="entry name" value="Phosphotyrosine protein phosphatases I"/>
    <property type="match status" value="1"/>
</dbReference>
<dbReference type="InterPro" id="IPR017867">
    <property type="entry name" value="Tyr_phospatase_low_mol_wt"/>
</dbReference>
<name>A0A382F590_9ZZZZ</name>
<reference evidence="5" key="1">
    <citation type="submission" date="2018-05" db="EMBL/GenBank/DDBJ databases">
        <authorList>
            <person name="Lanie J.A."/>
            <person name="Ng W.-L."/>
            <person name="Kazmierczak K.M."/>
            <person name="Andrzejewski T.M."/>
            <person name="Davidsen T.M."/>
            <person name="Wayne K.J."/>
            <person name="Tettelin H."/>
            <person name="Glass J.I."/>
            <person name="Rusch D."/>
            <person name="Podicherti R."/>
            <person name="Tsui H.-C.T."/>
            <person name="Winkler M.E."/>
        </authorList>
    </citation>
    <scope>NUCLEOTIDE SEQUENCE</scope>
</reference>
<dbReference type="GO" id="GO:0004725">
    <property type="term" value="F:protein tyrosine phosphatase activity"/>
    <property type="evidence" value="ECO:0007669"/>
    <property type="project" value="InterPro"/>
</dbReference>
<comment type="similarity">
    <text evidence="1">Belongs to the low molecular weight phosphotyrosine protein phosphatase family.</text>
</comment>
<gene>
    <name evidence="5" type="ORF">METZ01_LOCUS210656</name>
</gene>
<dbReference type="GO" id="GO:0046685">
    <property type="term" value="P:response to arsenic-containing substance"/>
    <property type="evidence" value="ECO:0007669"/>
    <property type="project" value="UniProtKB-KW"/>
</dbReference>
<dbReference type="CDD" id="cd16345">
    <property type="entry name" value="LMWP_ArsC"/>
    <property type="match status" value="1"/>
</dbReference>
<dbReference type="PANTHER" id="PTHR43428">
    <property type="entry name" value="ARSENATE REDUCTASE"/>
    <property type="match status" value="1"/>
</dbReference>
<dbReference type="Gene3D" id="3.40.50.2300">
    <property type="match status" value="1"/>
</dbReference>
<feature type="domain" description="Phosphotyrosine protein phosphatase I" evidence="4">
    <location>
        <begin position="5"/>
        <end position="141"/>
    </location>
</feature>
<dbReference type="Pfam" id="PF01451">
    <property type="entry name" value="LMWPc"/>
    <property type="match status" value="1"/>
</dbReference>
<dbReference type="InterPro" id="IPR036196">
    <property type="entry name" value="Ptyr_pPase_sf"/>
</dbReference>
<sequence>MSGKLKILFLCTGNSCRSQMAEGWAQHLKGKVIEPYSAGIIAHGLNPRAVAVMKETGIDISHHSSKDVGSVTDIHFDHVITVCSHAEQSCPVFPGKTQVTHVHFDDPPSLAKSAKSEEEALSHFRRVRDEIRIFIETLPVK</sequence>
<keyword evidence="3" id="KW-0059">Arsenical resistance</keyword>
<evidence type="ECO:0000313" key="5">
    <source>
        <dbReference type="EMBL" id="SVB57802.1"/>
    </source>
</evidence>
<dbReference type="AlphaFoldDB" id="A0A382F590"/>
<evidence type="ECO:0000256" key="1">
    <source>
        <dbReference type="ARBA" id="ARBA00011063"/>
    </source>
</evidence>